<dbReference type="Gene3D" id="3.10.290.10">
    <property type="entry name" value="RNA-binding S4 domain"/>
    <property type="match status" value="1"/>
</dbReference>
<comment type="caution">
    <text evidence="3">The sequence shown here is derived from an EMBL/GenBank/DDBJ whole genome shotgun (WGS) entry which is preliminary data.</text>
</comment>
<gene>
    <name evidence="3" type="ORF">QWJ38_06785</name>
</gene>
<dbReference type="PROSITE" id="PS50889">
    <property type="entry name" value="S4"/>
    <property type="match status" value="1"/>
</dbReference>
<dbReference type="SUPFAM" id="SSF55174">
    <property type="entry name" value="Alpha-L RNA-binding motif"/>
    <property type="match status" value="1"/>
</dbReference>
<keyword evidence="1" id="KW-0694">RNA-binding</keyword>
<organism evidence="3 4">
    <name type="scientific">Roseateles violae</name>
    <dbReference type="NCBI Taxonomy" id="3058042"/>
    <lineage>
        <taxon>Bacteria</taxon>
        <taxon>Pseudomonadati</taxon>
        <taxon>Pseudomonadota</taxon>
        <taxon>Betaproteobacteria</taxon>
        <taxon>Burkholderiales</taxon>
        <taxon>Sphaerotilaceae</taxon>
        <taxon>Roseateles</taxon>
    </lineage>
</organism>
<accession>A0ABT8DPS8</accession>
<dbReference type="SMART" id="SM00363">
    <property type="entry name" value="S4"/>
    <property type="match status" value="1"/>
</dbReference>
<sequence length="73" mass="7854">MQTIDFELRGEYIELDKLLKATGLAESGGRARVMISEGLVRVDGQPESRKTAKIRAGQQVGLDGVRIAVRAGA</sequence>
<dbReference type="CDD" id="cd00165">
    <property type="entry name" value="S4"/>
    <property type="match status" value="1"/>
</dbReference>
<feature type="domain" description="RNA-binding S4" evidence="2">
    <location>
        <begin position="13"/>
        <end position="73"/>
    </location>
</feature>
<evidence type="ECO:0000313" key="4">
    <source>
        <dbReference type="Proteomes" id="UP001228044"/>
    </source>
</evidence>
<evidence type="ECO:0000259" key="2">
    <source>
        <dbReference type="SMART" id="SM00363"/>
    </source>
</evidence>
<dbReference type="Proteomes" id="UP001228044">
    <property type="component" value="Unassembled WGS sequence"/>
</dbReference>
<protein>
    <submittedName>
        <fullName evidence="3">RNA-binding S4 domain-containing protein</fullName>
    </submittedName>
</protein>
<reference evidence="3 4" key="1">
    <citation type="submission" date="2023-06" db="EMBL/GenBank/DDBJ databases">
        <title>Pelomonas sp. PFR6 16S ribosomal RNA gene Genome sequencing and assembly.</title>
        <authorList>
            <person name="Woo H."/>
        </authorList>
    </citation>
    <scope>NUCLEOTIDE SEQUENCE [LARGE SCALE GENOMIC DNA]</scope>
    <source>
        <strain evidence="3 4">PFR6</strain>
    </source>
</reference>
<dbReference type="EMBL" id="JAUHHC010000002">
    <property type="protein sequence ID" value="MDN3919983.1"/>
    <property type="molecule type" value="Genomic_DNA"/>
</dbReference>
<evidence type="ECO:0000313" key="3">
    <source>
        <dbReference type="EMBL" id="MDN3919983.1"/>
    </source>
</evidence>
<name>A0ABT8DPS8_9BURK</name>
<dbReference type="Pfam" id="PF13275">
    <property type="entry name" value="S4_2"/>
    <property type="match status" value="1"/>
</dbReference>
<dbReference type="RefSeq" id="WP_290358301.1">
    <property type="nucleotide sequence ID" value="NZ_JAUHHC010000002.1"/>
</dbReference>
<keyword evidence="4" id="KW-1185">Reference proteome</keyword>
<dbReference type="InterPro" id="IPR002942">
    <property type="entry name" value="S4_RNA-bd"/>
</dbReference>
<proteinExistence type="predicted"/>
<evidence type="ECO:0000256" key="1">
    <source>
        <dbReference type="PROSITE-ProRule" id="PRU00182"/>
    </source>
</evidence>
<dbReference type="InterPro" id="IPR036986">
    <property type="entry name" value="S4_RNA-bd_sf"/>
</dbReference>